<evidence type="ECO:0000313" key="2">
    <source>
        <dbReference type="Proteomes" id="UP000193104"/>
    </source>
</evidence>
<name>A0A1X1DBY5_9GAMM</name>
<dbReference type="EMBL" id="MLFS01000011">
    <property type="protein sequence ID" value="ORM74134.1"/>
    <property type="molecule type" value="Genomic_DNA"/>
</dbReference>
<evidence type="ECO:0008006" key="3">
    <source>
        <dbReference type="Google" id="ProtNLM"/>
    </source>
</evidence>
<gene>
    <name evidence="1" type="ORF">HA48_06030</name>
</gene>
<sequence length="106" mass="12145">MQYEDLYRRIAQIIFSCGPDGARMLIVQAELFADEDGGQYQFDYIDEKGEPDWFEPDARAIGDLTVALKAFQQYFVDNDMTQGQPVWTHCTITVDVEQEAISIDVQ</sequence>
<evidence type="ECO:0000313" key="1">
    <source>
        <dbReference type="EMBL" id="ORM74134.1"/>
    </source>
</evidence>
<dbReference type="Proteomes" id="UP000193104">
    <property type="component" value="Unassembled WGS sequence"/>
</dbReference>
<keyword evidence="2" id="KW-1185">Reference proteome</keyword>
<accession>A0A1X1DBY5</accession>
<dbReference type="AlphaFoldDB" id="A0A1X1DBY5"/>
<reference evidence="1 2" key="1">
    <citation type="journal article" date="2017" name="Antonie Van Leeuwenhoek">
        <title>Phylogenomic resolution of the bacterial genus Pantoea and its relationship with Erwinia and Tatumella.</title>
        <authorList>
            <person name="Palmer M."/>
            <person name="Steenkamp E.T."/>
            <person name="Coetzee M.P."/>
            <person name="Chan W.Y."/>
            <person name="van Zyl E."/>
            <person name="De Maayer P."/>
            <person name="Coutinho T.A."/>
            <person name="Blom J."/>
            <person name="Smits T.H."/>
            <person name="Duffy B."/>
            <person name="Venter S.N."/>
        </authorList>
    </citation>
    <scope>NUCLEOTIDE SEQUENCE [LARGE SCALE GENOMIC DNA]</scope>
    <source>
        <strain evidence="1 2">LMG 26277</strain>
    </source>
</reference>
<dbReference type="InterPro" id="IPR036170">
    <property type="entry name" value="YezG-like_sf"/>
</dbReference>
<dbReference type="Gene3D" id="3.30.500.20">
    <property type="entry name" value="BH3703-like domains"/>
    <property type="match status" value="1"/>
</dbReference>
<proteinExistence type="predicted"/>
<comment type="caution">
    <text evidence="1">The sequence shown here is derived from an EMBL/GenBank/DDBJ whole genome shotgun (WGS) entry which is preliminary data.</text>
</comment>
<protein>
    <recommendedName>
        <fullName evidence="3">DUF600 domain-containing protein</fullName>
    </recommendedName>
</protein>
<dbReference type="OrthoDB" id="8598731at2"/>
<dbReference type="SUPFAM" id="SSF160424">
    <property type="entry name" value="BH3703-like"/>
    <property type="match status" value="1"/>
</dbReference>
<organism evidence="1 2">
    <name type="scientific">Pantoea wallisii</name>
    <dbReference type="NCBI Taxonomy" id="1076551"/>
    <lineage>
        <taxon>Bacteria</taxon>
        <taxon>Pseudomonadati</taxon>
        <taxon>Pseudomonadota</taxon>
        <taxon>Gammaproteobacteria</taxon>
        <taxon>Enterobacterales</taxon>
        <taxon>Erwiniaceae</taxon>
        <taxon>Pantoea</taxon>
    </lineage>
</organism>